<dbReference type="GeneID" id="136807215"/>
<evidence type="ECO:0000256" key="2">
    <source>
        <dbReference type="ARBA" id="ARBA00004541"/>
    </source>
</evidence>
<dbReference type="Pfam" id="PF04840">
    <property type="entry name" value="Vps16_C"/>
    <property type="match status" value="1"/>
</dbReference>
<keyword evidence="4" id="KW-0967">Endosome</keyword>
<dbReference type="PANTHER" id="PTHR13364:SF6">
    <property type="entry name" value="SPERMATOGENESIS-DEFECTIVE PROTEIN 39 HOMOLOG"/>
    <property type="match status" value="1"/>
</dbReference>
<dbReference type="AlphaFoldDB" id="A0A7M5UR90"/>
<keyword evidence="8" id="KW-1185">Reference proteome</keyword>
<dbReference type="InterPro" id="IPR040057">
    <property type="entry name" value="Spe-39"/>
</dbReference>
<evidence type="ECO:0000313" key="8">
    <source>
        <dbReference type="Proteomes" id="UP000594262"/>
    </source>
</evidence>
<protein>
    <recommendedName>
        <fullName evidence="6">Vps16 C-terminal domain-containing protein</fullName>
    </recommendedName>
</protein>
<sequence>MANPFDFNEDEASRNFEKSVIFGNTGTSPRGSEARDFMKTSLAAANMLHDEDVNDDFSSISMSVRGSAAYSNNKKQQRPPPKYNTADLLNALDADYPDGKRSHSNISKESSYMGLDDHVHNKPQVSAVEFQRISEELRNAKRTIENMKSEKWKSPPVRETVHRMVTGKDYFLEGYKALNQKQELLSSTVRTNDGNAIINVVLFLAKTLKPSLFIRELRKQTSAFSHYAFYLRQNEEWDRLENLYHEMCMVEDAATVRYEQICQEETETVSKVQALQNWIRDYGLKQEVTDMSSYIKDEISLLEKQRQIDEEDKKRFMQNANTAQAGSTEPVIQPQVPKVTGRPLITTISYCARYHFDNKSSRYYPEHFKKTYQLTDKQYEWAVLPPRINLRRWNDVQELLTSTSWLKKKSESSAIGFEHVCAILHKANADAEILNKYLFLIGNADLRIKHASKFNAHHVVIETLVQTRDRDSMEAYRLKVGQQSQYRQKINDLLNNTSIKWR</sequence>
<proteinExistence type="predicted"/>
<dbReference type="GO" id="GO:0005769">
    <property type="term" value="C:early endosome"/>
    <property type="evidence" value="ECO:0007669"/>
    <property type="project" value="UniProtKB-SubCell"/>
</dbReference>
<evidence type="ECO:0000259" key="6">
    <source>
        <dbReference type="Pfam" id="PF04840"/>
    </source>
</evidence>
<name>A0A7M5UR90_9CNID</name>
<comment type="subcellular location">
    <subcellularLocation>
        <location evidence="2">Cytoplasmic vesicle</location>
    </subcellularLocation>
    <subcellularLocation>
        <location evidence="1">Early endosome</location>
    </subcellularLocation>
    <subcellularLocation>
        <location evidence="3">Late endosome</location>
    </subcellularLocation>
</comment>
<dbReference type="InterPro" id="IPR006925">
    <property type="entry name" value="Vps16_C"/>
</dbReference>
<reference evidence="7" key="1">
    <citation type="submission" date="2021-01" db="UniProtKB">
        <authorList>
            <consortium name="EnsemblMetazoa"/>
        </authorList>
    </citation>
    <scope>IDENTIFICATION</scope>
</reference>
<dbReference type="PANTHER" id="PTHR13364">
    <property type="entry name" value="DEFECTIVE SPERMATOGENESIS PROTEIN 39"/>
    <property type="match status" value="1"/>
</dbReference>
<evidence type="ECO:0000256" key="3">
    <source>
        <dbReference type="ARBA" id="ARBA00004603"/>
    </source>
</evidence>
<evidence type="ECO:0000256" key="4">
    <source>
        <dbReference type="ARBA" id="ARBA00022753"/>
    </source>
</evidence>
<dbReference type="Gene3D" id="1.10.150.780">
    <property type="entry name" value="Vps16, C-terminal region"/>
    <property type="match status" value="1"/>
</dbReference>
<dbReference type="GO" id="GO:0099023">
    <property type="term" value="C:vesicle tethering complex"/>
    <property type="evidence" value="ECO:0007669"/>
    <property type="project" value="UniProtKB-ARBA"/>
</dbReference>
<dbReference type="RefSeq" id="XP_066919911.1">
    <property type="nucleotide sequence ID" value="XM_067063810.1"/>
</dbReference>
<dbReference type="Proteomes" id="UP000594262">
    <property type="component" value="Unplaced"/>
</dbReference>
<feature type="domain" description="Vps16 C-terminal" evidence="6">
    <location>
        <begin position="178"/>
        <end position="316"/>
    </location>
</feature>
<dbReference type="OrthoDB" id="9977282at2759"/>
<evidence type="ECO:0000256" key="1">
    <source>
        <dbReference type="ARBA" id="ARBA00004412"/>
    </source>
</evidence>
<evidence type="ECO:0000313" key="7">
    <source>
        <dbReference type="EnsemblMetazoa" id="CLYHEMP001331.1"/>
    </source>
</evidence>
<accession>A0A7M5UR90</accession>
<dbReference type="InterPro" id="IPR038132">
    <property type="entry name" value="Vps16_C_sf"/>
</dbReference>
<dbReference type="GO" id="GO:0005770">
    <property type="term" value="C:late endosome"/>
    <property type="evidence" value="ECO:0007669"/>
    <property type="project" value="UniProtKB-SubCell"/>
</dbReference>
<evidence type="ECO:0000256" key="5">
    <source>
        <dbReference type="ARBA" id="ARBA00023329"/>
    </source>
</evidence>
<dbReference type="GO" id="GO:0006886">
    <property type="term" value="P:intracellular protein transport"/>
    <property type="evidence" value="ECO:0007669"/>
    <property type="project" value="InterPro"/>
</dbReference>
<keyword evidence="5" id="KW-0968">Cytoplasmic vesicle</keyword>
<dbReference type="EnsemblMetazoa" id="CLYHEMT001331.1">
    <property type="protein sequence ID" value="CLYHEMP001331.1"/>
    <property type="gene ID" value="CLYHEMG001331"/>
</dbReference>
<organism evidence="7 8">
    <name type="scientific">Clytia hemisphaerica</name>
    <dbReference type="NCBI Taxonomy" id="252671"/>
    <lineage>
        <taxon>Eukaryota</taxon>
        <taxon>Metazoa</taxon>
        <taxon>Cnidaria</taxon>
        <taxon>Hydrozoa</taxon>
        <taxon>Hydroidolina</taxon>
        <taxon>Leptothecata</taxon>
        <taxon>Obeliida</taxon>
        <taxon>Clytiidae</taxon>
        <taxon>Clytia</taxon>
    </lineage>
</organism>
<dbReference type="GO" id="GO:0007034">
    <property type="term" value="P:vacuolar transport"/>
    <property type="evidence" value="ECO:0007669"/>
    <property type="project" value="TreeGrafter"/>
</dbReference>